<reference evidence="2" key="1">
    <citation type="journal article" date="2022" name="Int. J. Syst. Evol. Microbiol.">
        <title>Anaeromyxobacter oryzae sp. nov., Anaeromyxobacter diazotrophicus sp. nov. and Anaeromyxobacter paludicola sp. nov., isolated from paddy soils.</title>
        <authorList>
            <person name="Itoh H."/>
            <person name="Xu Z."/>
            <person name="Mise K."/>
            <person name="Masuda Y."/>
            <person name="Ushijima N."/>
            <person name="Hayakawa C."/>
            <person name="Shiratori Y."/>
            <person name="Senoo K."/>
        </authorList>
    </citation>
    <scope>NUCLEOTIDE SEQUENCE [LARGE SCALE GENOMIC DNA]</scope>
    <source>
        <strain evidence="2">Red630</strain>
    </source>
</reference>
<proteinExistence type="predicted"/>
<evidence type="ECO:0000313" key="1">
    <source>
        <dbReference type="EMBL" id="BDG08104.1"/>
    </source>
</evidence>
<keyword evidence="2" id="KW-1185">Reference proteome</keyword>
<protein>
    <recommendedName>
        <fullName evidence="3">Phytoene dehydrogenase</fullName>
    </recommendedName>
</protein>
<evidence type="ECO:0000313" key="2">
    <source>
        <dbReference type="Proteomes" id="UP001162734"/>
    </source>
</evidence>
<name>A0ABM7X8F0_9BACT</name>
<dbReference type="InterPro" id="IPR036188">
    <property type="entry name" value="FAD/NAD-bd_sf"/>
</dbReference>
<dbReference type="EMBL" id="AP025592">
    <property type="protein sequence ID" value="BDG08104.1"/>
    <property type="molecule type" value="Genomic_DNA"/>
</dbReference>
<dbReference type="Pfam" id="PF13450">
    <property type="entry name" value="NAD_binding_8"/>
    <property type="match status" value="1"/>
</dbReference>
<evidence type="ECO:0008006" key="3">
    <source>
        <dbReference type="Google" id="ProtNLM"/>
    </source>
</evidence>
<organism evidence="1 2">
    <name type="scientific">Anaeromyxobacter paludicola</name>
    <dbReference type="NCBI Taxonomy" id="2918171"/>
    <lineage>
        <taxon>Bacteria</taxon>
        <taxon>Pseudomonadati</taxon>
        <taxon>Myxococcota</taxon>
        <taxon>Myxococcia</taxon>
        <taxon>Myxococcales</taxon>
        <taxon>Cystobacterineae</taxon>
        <taxon>Anaeromyxobacteraceae</taxon>
        <taxon>Anaeromyxobacter</taxon>
    </lineage>
</organism>
<accession>A0ABM7X8F0</accession>
<dbReference type="SUPFAM" id="SSF51905">
    <property type="entry name" value="FAD/NAD(P)-binding domain"/>
    <property type="match status" value="1"/>
</dbReference>
<sequence>MAQILKPPSTQRVYDVCVVGSQLGGAVAGALLAKRGYRVLHVDHDGVGATYLDGGYLLPYAPAVLFGPRQTPASEAALVELGLHTDVARLLEPSAPDLQLLLPRHRVDVPRDPALRARELAREWPADAARLTEALGAVEKLFAAATPFLKELPPLPPEGFGERRALSKALRAVAAGPEGHVDEARPFAGLENHPFAAALLTAQRFLTYLDGAPSPFSLNRLLGCALHGTFRMPGGYEGLRELIRKRIGEHRGELLGGGEGPAAVAEALELDGQKVASLRLVDHKDHFVAKAFVLATDAPAVRRLLPQGESRLAPLLEPVRPERQLLTVNLVVKKAALPPALGSTVLALRDARGPDDLGNAVLLQVLPARKDTRRGQGEVVPDERVVCAAGFVPADARERGEPFLREVGEQVLAAISDAVPFFERHLVRQSVPALAAHDRRGSRLLPHPLYRVEGEQAFGVTGLQPRTPYKNLFFAGREVVPGLGLEGEFHAGVQAAQAVTGLLGKVLGRK</sequence>
<dbReference type="RefSeq" id="WP_248345282.1">
    <property type="nucleotide sequence ID" value="NZ_AP025592.1"/>
</dbReference>
<gene>
    <name evidence="1" type="ORF">AMPC_12170</name>
</gene>
<dbReference type="Proteomes" id="UP001162734">
    <property type="component" value="Chromosome"/>
</dbReference>